<dbReference type="GO" id="GO:0005524">
    <property type="term" value="F:ATP binding"/>
    <property type="evidence" value="ECO:0007669"/>
    <property type="project" value="UniProtKB-KW"/>
</dbReference>
<keyword evidence="6" id="KW-1185">Reference proteome</keyword>
<gene>
    <name evidence="5" type="ORF">KIPB_015320</name>
</gene>
<keyword evidence="3" id="KW-0067">ATP-binding</keyword>
<evidence type="ECO:0000313" key="6">
    <source>
        <dbReference type="Proteomes" id="UP000265618"/>
    </source>
</evidence>
<name>A0A391NUB7_9EUKA</name>
<dbReference type="FunFam" id="3.30.260.10:FF:000017">
    <property type="entry name" value="T-complex protein 1 subunit zeta"/>
    <property type="match status" value="1"/>
</dbReference>
<keyword evidence="2" id="KW-0547">Nucleotide-binding</keyword>
<dbReference type="Gene3D" id="3.50.7.10">
    <property type="entry name" value="GroEL"/>
    <property type="match status" value="1"/>
</dbReference>
<dbReference type="PANTHER" id="PTHR11353">
    <property type="entry name" value="CHAPERONIN"/>
    <property type="match status" value="1"/>
</dbReference>
<dbReference type="SUPFAM" id="SSF52029">
    <property type="entry name" value="GroEL apical domain-like"/>
    <property type="match status" value="1"/>
</dbReference>
<protein>
    <submittedName>
        <fullName evidence="5">T-complex protein 1, zeta subunit</fullName>
    </submittedName>
</protein>
<dbReference type="InterPro" id="IPR027409">
    <property type="entry name" value="GroEL-like_apical_dom_sf"/>
</dbReference>
<dbReference type="InterPro" id="IPR017998">
    <property type="entry name" value="Chaperone_TCP-1"/>
</dbReference>
<dbReference type="FunFam" id="1.10.560.10:FF:000038">
    <property type="entry name" value="Chaperonin containing TCP1 subunit 6B"/>
    <property type="match status" value="1"/>
</dbReference>
<evidence type="ECO:0000256" key="4">
    <source>
        <dbReference type="ARBA" id="ARBA00023186"/>
    </source>
</evidence>
<sequence length="194" mass="20614">PECLGKAGHVWITTLGEEKFTFVDEVADPTSCTILIRGPNKHTIKQIQDAVRDGLRAVLNLMEIGKVVPGAGAFEAAAAEDLEVFKRTVKGKAKLGVQVFADALNAVPKTLAQNAGHDPQDALVTIQDAIMEGQKAGVDIVTGGAIDALEAGIFDNYNVKHQLMSSSAIIAAQILLVDEILMAGRQLRVDDMAQ</sequence>
<comment type="caution">
    <text evidence="5">The sequence shown here is derived from an EMBL/GenBank/DDBJ whole genome shotgun (WGS) entry which is preliminary data.</text>
</comment>
<feature type="non-terminal residue" evidence="5">
    <location>
        <position position="1"/>
    </location>
</feature>
<dbReference type="Gene3D" id="1.10.560.10">
    <property type="entry name" value="GroEL-like equatorial domain"/>
    <property type="match status" value="1"/>
</dbReference>
<dbReference type="SUPFAM" id="SSF54849">
    <property type="entry name" value="GroEL-intermediate domain like"/>
    <property type="match status" value="1"/>
</dbReference>
<dbReference type="InterPro" id="IPR027413">
    <property type="entry name" value="GROEL-like_equatorial_sf"/>
</dbReference>
<reference evidence="5 6" key="1">
    <citation type="journal article" date="2018" name="PLoS ONE">
        <title>The draft genome of Kipferlia bialata reveals reductive genome evolution in fornicate parasites.</title>
        <authorList>
            <person name="Tanifuji G."/>
            <person name="Takabayashi S."/>
            <person name="Kume K."/>
            <person name="Takagi M."/>
            <person name="Nakayama T."/>
            <person name="Kamikawa R."/>
            <person name="Inagaki Y."/>
            <person name="Hashimoto T."/>
        </authorList>
    </citation>
    <scope>NUCLEOTIDE SEQUENCE [LARGE SCALE GENOMIC DNA]</scope>
    <source>
        <strain evidence="5">NY0173</strain>
    </source>
</reference>
<dbReference type="Pfam" id="PF00118">
    <property type="entry name" value="Cpn60_TCP1"/>
    <property type="match status" value="1"/>
</dbReference>
<evidence type="ECO:0000313" key="5">
    <source>
        <dbReference type="EMBL" id="GCA64765.1"/>
    </source>
</evidence>
<dbReference type="GO" id="GO:0140662">
    <property type="term" value="F:ATP-dependent protein folding chaperone"/>
    <property type="evidence" value="ECO:0007669"/>
    <property type="project" value="InterPro"/>
</dbReference>
<dbReference type="SUPFAM" id="SSF48592">
    <property type="entry name" value="GroEL equatorial domain-like"/>
    <property type="match status" value="1"/>
</dbReference>
<proteinExistence type="inferred from homology"/>
<dbReference type="OrthoDB" id="10052040at2759"/>
<dbReference type="EMBL" id="BDIP01008499">
    <property type="protein sequence ID" value="GCA64765.1"/>
    <property type="molecule type" value="Genomic_DNA"/>
</dbReference>
<dbReference type="InterPro" id="IPR027410">
    <property type="entry name" value="TCP-1-like_intermed_sf"/>
</dbReference>
<dbReference type="Proteomes" id="UP000265618">
    <property type="component" value="Unassembled WGS sequence"/>
</dbReference>
<evidence type="ECO:0000256" key="1">
    <source>
        <dbReference type="ARBA" id="ARBA00008020"/>
    </source>
</evidence>
<dbReference type="InterPro" id="IPR002423">
    <property type="entry name" value="Cpn60/GroEL/TCP-1"/>
</dbReference>
<comment type="similarity">
    <text evidence="1">Belongs to the TCP-1 chaperonin family.</text>
</comment>
<dbReference type="Gene3D" id="3.30.260.10">
    <property type="entry name" value="TCP-1-like chaperonin intermediate domain"/>
    <property type="match status" value="1"/>
</dbReference>
<organism evidence="5 6">
    <name type="scientific">Kipferlia bialata</name>
    <dbReference type="NCBI Taxonomy" id="797122"/>
    <lineage>
        <taxon>Eukaryota</taxon>
        <taxon>Metamonada</taxon>
        <taxon>Carpediemonas-like organisms</taxon>
        <taxon>Kipferlia</taxon>
    </lineage>
</organism>
<dbReference type="AlphaFoldDB" id="A0A391NUB7"/>
<evidence type="ECO:0000256" key="2">
    <source>
        <dbReference type="ARBA" id="ARBA00022741"/>
    </source>
</evidence>
<keyword evidence="4" id="KW-0143">Chaperone</keyword>
<accession>A0A391NUB7</accession>
<evidence type="ECO:0000256" key="3">
    <source>
        <dbReference type="ARBA" id="ARBA00022840"/>
    </source>
</evidence>